<dbReference type="AlphaFoldDB" id="A0AAU8IG37"/>
<evidence type="ECO:0000256" key="1">
    <source>
        <dbReference type="ARBA" id="ARBA00022723"/>
    </source>
</evidence>
<dbReference type="PANTHER" id="PTHR33542">
    <property type="entry name" value="SIROHYDROCHLORIN FERROCHELATASE, CHLOROPLASTIC"/>
    <property type="match status" value="1"/>
</dbReference>
<keyword evidence="1" id="KW-0479">Metal-binding</keyword>
<reference evidence="3" key="1">
    <citation type="submission" date="2024-06" db="EMBL/GenBank/DDBJ databases">
        <authorList>
            <person name="Fan A."/>
            <person name="Zhang F.Y."/>
            <person name="Zhang L."/>
        </authorList>
    </citation>
    <scope>NUCLEOTIDE SEQUENCE</scope>
    <source>
        <strain evidence="3">Y61</strain>
    </source>
</reference>
<dbReference type="CDD" id="cd03416">
    <property type="entry name" value="CbiX_SirB_N"/>
    <property type="match status" value="1"/>
</dbReference>
<accession>A0AAU8IG37</accession>
<dbReference type="EMBL" id="CP159510">
    <property type="protein sequence ID" value="XCJ17158.1"/>
    <property type="molecule type" value="Genomic_DNA"/>
</dbReference>
<organism evidence="3">
    <name type="scientific">Sporolactobacillus sp. Y61</name>
    <dbReference type="NCBI Taxonomy" id="3160863"/>
    <lineage>
        <taxon>Bacteria</taxon>
        <taxon>Bacillati</taxon>
        <taxon>Bacillota</taxon>
        <taxon>Bacilli</taxon>
        <taxon>Bacillales</taxon>
        <taxon>Sporolactobacillaceae</taxon>
        <taxon>Sporolactobacillus</taxon>
    </lineage>
</organism>
<dbReference type="PANTHER" id="PTHR33542:SF3">
    <property type="entry name" value="SIROHYDROCHLORIN FERROCHELATASE, CHLOROPLASTIC"/>
    <property type="match status" value="1"/>
</dbReference>
<gene>
    <name evidence="3" type="ORF">ABNN70_00995</name>
</gene>
<dbReference type="CDD" id="cd03414">
    <property type="entry name" value="CbiX_SirB_C"/>
    <property type="match status" value="1"/>
</dbReference>
<dbReference type="Gene3D" id="3.40.50.1400">
    <property type="match status" value="2"/>
</dbReference>
<evidence type="ECO:0000313" key="3">
    <source>
        <dbReference type="EMBL" id="XCJ17158.1"/>
    </source>
</evidence>
<keyword evidence="2" id="KW-0456">Lyase</keyword>
<dbReference type="RefSeq" id="WP_353948460.1">
    <property type="nucleotide sequence ID" value="NZ_CP159510.1"/>
</dbReference>
<proteinExistence type="predicted"/>
<dbReference type="GO" id="GO:0016829">
    <property type="term" value="F:lyase activity"/>
    <property type="evidence" value="ECO:0007669"/>
    <property type="project" value="UniProtKB-KW"/>
</dbReference>
<dbReference type="InterPro" id="IPR002762">
    <property type="entry name" value="CbiX-like"/>
</dbReference>
<protein>
    <submittedName>
        <fullName evidence="3">Sirohydrochlorin chelatase</fullName>
    </submittedName>
</protein>
<sequence>MLGVLYVSHGTRVKEGLHQANHFLQKCMLQVHVPIQKVCYLELVRPNIQEGIRRCVAAGVRTLLVQPLLLLTAGHAKRDIPGEIDKARKKYRHVHFICGRPFGVDDIIIHLLIERLHEKQQNLPERYAILLVGRGSSDPDTKRDFAAIRRLLLNKGIPSVIVCYMAAASPSFQEGLERVVREKRGQTFVIPYLLFTGVLMKTISRSVREKNEAGAAFVLCRPLGYHPALIQLMKKRIRESLQDVPPHYA</sequence>
<dbReference type="Pfam" id="PF01903">
    <property type="entry name" value="CbiX"/>
    <property type="match status" value="2"/>
</dbReference>
<name>A0AAU8IG37_9BACL</name>
<dbReference type="GO" id="GO:0046872">
    <property type="term" value="F:metal ion binding"/>
    <property type="evidence" value="ECO:0007669"/>
    <property type="project" value="UniProtKB-KW"/>
</dbReference>
<dbReference type="InterPro" id="IPR050963">
    <property type="entry name" value="Sirohydro_Cobaltochel/CbiX"/>
</dbReference>
<evidence type="ECO:0000256" key="2">
    <source>
        <dbReference type="ARBA" id="ARBA00023239"/>
    </source>
</evidence>
<dbReference type="SUPFAM" id="SSF53800">
    <property type="entry name" value="Chelatase"/>
    <property type="match status" value="1"/>
</dbReference>